<dbReference type="EMBL" id="JAQJZL010000010">
    <property type="protein sequence ID" value="KAJ6034654.1"/>
    <property type="molecule type" value="Genomic_DNA"/>
</dbReference>
<accession>A0AAD6I6G8</accession>
<reference evidence="2" key="2">
    <citation type="submission" date="2023-01" db="EMBL/GenBank/DDBJ databases">
        <authorList>
            <person name="Petersen C."/>
        </authorList>
    </citation>
    <scope>NUCLEOTIDE SEQUENCE</scope>
    <source>
        <strain evidence="2">IBT 15450</strain>
    </source>
</reference>
<name>A0AAD6I6G8_PENCN</name>
<gene>
    <name evidence="2" type="ORF">N7460_008829</name>
</gene>
<dbReference type="Proteomes" id="UP001219568">
    <property type="component" value="Unassembled WGS sequence"/>
</dbReference>
<evidence type="ECO:0000313" key="2">
    <source>
        <dbReference type="EMBL" id="KAJ6034654.1"/>
    </source>
</evidence>
<sequence length="238" mass="25367">TLYLTGQVFILLSLFLSAAIAFPQQTGTVTAYATPAIITPAVALRCSDGQLAIYTTDCTLGIPVSYCSRPEPPIKCPQGFFPSVWHPDHCMEQSTCFPLNAAWITTECSNGALAYATSTLYDGTLAGGQSTIISGAPGNETSNWFSVTKAVSCSCAEDQWYSMALLEGSTTYDSFCMPSSYCPPGMTTSVSFNDYCVTAPARICSGIPMETNFCKCAYAGQTPVYPEYQGAVPTGCEF</sequence>
<reference evidence="2" key="1">
    <citation type="journal article" date="2023" name="IMA Fungus">
        <title>Comparative genomic study of the Penicillium genus elucidates a diverse pangenome and 15 lateral gene transfer events.</title>
        <authorList>
            <person name="Petersen C."/>
            <person name="Sorensen T."/>
            <person name="Nielsen M.R."/>
            <person name="Sondergaard T.E."/>
            <person name="Sorensen J.L."/>
            <person name="Fitzpatrick D.A."/>
            <person name="Frisvad J.C."/>
            <person name="Nielsen K.L."/>
        </authorList>
    </citation>
    <scope>NUCLEOTIDE SEQUENCE</scope>
    <source>
        <strain evidence="2">IBT 15450</strain>
    </source>
</reference>
<keyword evidence="3" id="KW-1185">Reference proteome</keyword>
<comment type="caution">
    <text evidence="2">The sequence shown here is derived from an EMBL/GenBank/DDBJ whole genome shotgun (WGS) entry which is preliminary data.</text>
</comment>
<feature type="signal peptide" evidence="1">
    <location>
        <begin position="1"/>
        <end position="21"/>
    </location>
</feature>
<keyword evidence="1" id="KW-0732">Signal</keyword>
<feature type="chain" id="PRO_5041924956" evidence="1">
    <location>
        <begin position="22"/>
        <end position="238"/>
    </location>
</feature>
<feature type="non-terminal residue" evidence="2">
    <location>
        <position position="1"/>
    </location>
</feature>
<proteinExistence type="predicted"/>
<dbReference type="AlphaFoldDB" id="A0AAD6I6G8"/>
<evidence type="ECO:0000256" key="1">
    <source>
        <dbReference type="SAM" id="SignalP"/>
    </source>
</evidence>
<evidence type="ECO:0000313" key="3">
    <source>
        <dbReference type="Proteomes" id="UP001219568"/>
    </source>
</evidence>
<organism evidence="2 3">
    <name type="scientific">Penicillium canescens</name>
    <dbReference type="NCBI Taxonomy" id="5083"/>
    <lineage>
        <taxon>Eukaryota</taxon>
        <taxon>Fungi</taxon>
        <taxon>Dikarya</taxon>
        <taxon>Ascomycota</taxon>
        <taxon>Pezizomycotina</taxon>
        <taxon>Eurotiomycetes</taxon>
        <taxon>Eurotiomycetidae</taxon>
        <taxon>Eurotiales</taxon>
        <taxon>Aspergillaceae</taxon>
        <taxon>Penicillium</taxon>
    </lineage>
</organism>
<protein>
    <submittedName>
        <fullName evidence="2">Uncharacterized protein</fullName>
    </submittedName>
</protein>